<protein>
    <submittedName>
        <fullName evidence="8">Aromatic amino acid hydroxylase</fullName>
    </submittedName>
</protein>
<dbReference type="PANTHER" id="PTHR11473">
    <property type="entry name" value="AROMATIC AMINO ACID HYDROXYLASE"/>
    <property type="match status" value="1"/>
</dbReference>
<dbReference type="InterPro" id="IPR036951">
    <property type="entry name" value="ArAA_hydroxylase_sf"/>
</dbReference>
<proteinExistence type="inferred from homology"/>
<evidence type="ECO:0000256" key="5">
    <source>
        <dbReference type="ARBA" id="ARBA00023004"/>
    </source>
</evidence>
<dbReference type="Gene3D" id="1.10.800.10">
    <property type="entry name" value="Aromatic amino acid hydroxylase"/>
    <property type="match status" value="1"/>
</dbReference>
<dbReference type="CDD" id="cd00361">
    <property type="entry name" value="arom_aa_hydroxylase"/>
    <property type="match status" value="1"/>
</dbReference>
<keyword evidence="5" id="KW-0408">Iron</keyword>
<dbReference type="Pfam" id="PF00351">
    <property type="entry name" value="Biopterin_H"/>
    <property type="match status" value="2"/>
</dbReference>
<dbReference type="PROSITE" id="PS51410">
    <property type="entry name" value="BH4_AAA_HYDROXYL_2"/>
    <property type="match status" value="1"/>
</dbReference>
<dbReference type="EMBL" id="BAABAV010000001">
    <property type="protein sequence ID" value="GAA4269368.1"/>
    <property type="molecule type" value="Genomic_DNA"/>
</dbReference>
<evidence type="ECO:0000313" key="8">
    <source>
        <dbReference type="EMBL" id="GAA4269368.1"/>
    </source>
</evidence>
<dbReference type="SUPFAM" id="SSF56534">
    <property type="entry name" value="Aromatic aminoacid monoxygenases, catalytic and oligomerization domains"/>
    <property type="match status" value="1"/>
</dbReference>
<sequence>MSDTFESNEILSKLPKHLKQFIKPQNYADYSAIDQAVWRYVMRKNVDFLSKVAHRSYLAGLRQTGISIDSIPNMYGMNRILKDIGWAAVAVDGFIPPNAFMEFQAYNVLVIASDIRQLEHIEYTPAPDIIHEGAGHAPIIANPEYAEYLRRFGEVGCKAISSAKDYELYEAVRHLSIIKEAPNTKKDDIIAAEKKVEHLQQNMGEPSEMALIRNLHWWTVEYGLIGSIENPKIYGAGLLSSIGESAWCMTKEVEKLPYNIDATFKDFDITKPQPQLFVTPDFAHLSLVLEEFANTMALRCGGLSGVKKLINSKALGTVELTTGLQISGVFVDVIESNGKPIYIQTTGKSALSYREKELVGHGAETHDKGFGSPIGKLKGINIAIEDMSPRDLAAYNIYEEQNITLQFEGGIKVSGEIITGKRNLQGKIILISFKNCSVTHKDNILFKPEWGTYDMAVGKEIISAFSGPADLNSFNLINHVPSTKTIHIKKSDKRLELETFYQQVRDYREHKNRTISRTKVLEELIEKHPNDWLLAVELYELAHDGNETVLCERILNHLETVKQNRPEVGQLIDDGLHIIQGKTKV</sequence>
<evidence type="ECO:0000256" key="1">
    <source>
        <dbReference type="ARBA" id="ARBA00001954"/>
    </source>
</evidence>
<dbReference type="PANTHER" id="PTHR11473:SF24">
    <property type="entry name" value="PHENYLALANINE-4-HYDROXYLASE"/>
    <property type="match status" value="1"/>
</dbReference>
<reference evidence="9" key="1">
    <citation type="journal article" date="2019" name="Int. J. Syst. Evol. Microbiol.">
        <title>The Global Catalogue of Microorganisms (GCM) 10K type strain sequencing project: providing services to taxonomists for standard genome sequencing and annotation.</title>
        <authorList>
            <consortium name="The Broad Institute Genomics Platform"/>
            <consortium name="The Broad Institute Genome Sequencing Center for Infectious Disease"/>
            <person name="Wu L."/>
            <person name="Ma J."/>
        </authorList>
    </citation>
    <scope>NUCLEOTIDE SEQUENCE [LARGE SCALE GENOMIC DNA]</scope>
    <source>
        <strain evidence="9">JCM 17452</strain>
    </source>
</reference>
<comment type="similarity">
    <text evidence="2">Belongs to the biopterin-dependent aromatic amino acid hydroxylase family.</text>
</comment>
<dbReference type="InterPro" id="IPR019774">
    <property type="entry name" value="Aromatic-AA_hydroxylase_C"/>
</dbReference>
<evidence type="ECO:0000313" key="9">
    <source>
        <dbReference type="Proteomes" id="UP001500027"/>
    </source>
</evidence>
<name>A0ABP8EAW1_9FLAO</name>
<keyword evidence="3" id="KW-0479">Metal-binding</keyword>
<comment type="caution">
    <text evidence="8">The sequence shown here is derived from an EMBL/GenBank/DDBJ whole genome shotgun (WGS) entry which is preliminary data.</text>
</comment>
<accession>A0ABP8EAW1</accession>
<dbReference type="NCBIfam" id="NF010657">
    <property type="entry name" value="PRK14056.1"/>
    <property type="match status" value="1"/>
</dbReference>
<evidence type="ECO:0000256" key="2">
    <source>
        <dbReference type="ARBA" id="ARBA00009712"/>
    </source>
</evidence>
<keyword evidence="4" id="KW-0560">Oxidoreductase</keyword>
<dbReference type="Proteomes" id="UP001500027">
    <property type="component" value="Unassembled WGS sequence"/>
</dbReference>
<dbReference type="InterPro" id="IPR001273">
    <property type="entry name" value="ArAA_hydroxylase"/>
</dbReference>
<comment type="cofactor">
    <cofactor evidence="1">
        <name>Fe(2+)</name>
        <dbReference type="ChEBI" id="CHEBI:29033"/>
    </cofactor>
</comment>
<dbReference type="InterPro" id="IPR036329">
    <property type="entry name" value="Aro-AA_hydroxylase_C_sf"/>
</dbReference>
<feature type="domain" description="Biopterin-dependent aromatic amino acid hydroxylase family profile" evidence="7">
    <location>
        <begin position="1"/>
        <end position="259"/>
    </location>
</feature>
<evidence type="ECO:0000259" key="7">
    <source>
        <dbReference type="PROSITE" id="PS51410"/>
    </source>
</evidence>
<evidence type="ECO:0000256" key="6">
    <source>
        <dbReference type="ARBA" id="ARBA00023033"/>
    </source>
</evidence>
<keyword evidence="9" id="KW-1185">Reference proteome</keyword>
<gene>
    <name evidence="8" type="ORF">GCM10022257_14690</name>
</gene>
<organism evidence="8 9">
    <name type="scientific">Hyunsoonleella aestuarii</name>
    <dbReference type="NCBI Taxonomy" id="912802"/>
    <lineage>
        <taxon>Bacteria</taxon>
        <taxon>Pseudomonadati</taxon>
        <taxon>Bacteroidota</taxon>
        <taxon>Flavobacteriia</taxon>
        <taxon>Flavobacteriales</taxon>
        <taxon>Flavobacteriaceae</taxon>
    </lineage>
</organism>
<evidence type="ECO:0000256" key="3">
    <source>
        <dbReference type="ARBA" id="ARBA00022723"/>
    </source>
</evidence>
<evidence type="ECO:0000256" key="4">
    <source>
        <dbReference type="ARBA" id="ARBA00023002"/>
    </source>
</evidence>
<dbReference type="RefSeq" id="WP_139000722.1">
    <property type="nucleotide sequence ID" value="NZ_BAABAV010000001.1"/>
</dbReference>
<keyword evidence="6" id="KW-0503">Monooxygenase</keyword>